<feature type="domain" description="Protein kinase" evidence="1">
    <location>
        <begin position="135"/>
        <end position="406"/>
    </location>
</feature>
<dbReference type="SUPFAM" id="SSF56112">
    <property type="entry name" value="Protein kinase-like (PK-like)"/>
    <property type="match status" value="1"/>
</dbReference>
<dbReference type="GO" id="GO:0004674">
    <property type="term" value="F:protein serine/threonine kinase activity"/>
    <property type="evidence" value="ECO:0007669"/>
    <property type="project" value="TreeGrafter"/>
</dbReference>
<evidence type="ECO:0000313" key="3">
    <source>
        <dbReference type="Proteomes" id="UP000247702"/>
    </source>
</evidence>
<organism evidence="2 3">
    <name type="scientific">Rhizophagus clarus</name>
    <dbReference type="NCBI Taxonomy" id="94130"/>
    <lineage>
        <taxon>Eukaryota</taxon>
        <taxon>Fungi</taxon>
        <taxon>Fungi incertae sedis</taxon>
        <taxon>Mucoromycota</taxon>
        <taxon>Glomeromycotina</taxon>
        <taxon>Glomeromycetes</taxon>
        <taxon>Glomerales</taxon>
        <taxon>Glomeraceae</taxon>
        <taxon>Rhizophagus</taxon>
    </lineage>
</organism>
<reference evidence="2 3" key="1">
    <citation type="submission" date="2017-11" db="EMBL/GenBank/DDBJ databases">
        <title>The genome of Rhizophagus clarus HR1 reveals common genetic basis of auxotrophy among arbuscular mycorrhizal fungi.</title>
        <authorList>
            <person name="Kobayashi Y."/>
        </authorList>
    </citation>
    <scope>NUCLEOTIDE SEQUENCE [LARGE SCALE GENOMIC DNA]</scope>
    <source>
        <strain evidence="2 3">HR1</strain>
    </source>
</reference>
<dbReference type="Gene3D" id="1.10.510.10">
    <property type="entry name" value="Transferase(Phosphotransferase) domain 1"/>
    <property type="match status" value="1"/>
</dbReference>
<evidence type="ECO:0000313" key="2">
    <source>
        <dbReference type="EMBL" id="GBC02772.1"/>
    </source>
</evidence>
<dbReference type="InterPro" id="IPR051681">
    <property type="entry name" value="Ser/Thr_Kinases-Pseudokinases"/>
</dbReference>
<protein>
    <recommendedName>
        <fullName evidence="1">Protein kinase domain-containing protein</fullName>
    </recommendedName>
</protein>
<dbReference type="PROSITE" id="PS50011">
    <property type="entry name" value="PROTEIN_KINASE_DOM"/>
    <property type="match status" value="1"/>
</dbReference>
<dbReference type="GO" id="GO:0005524">
    <property type="term" value="F:ATP binding"/>
    <property type="evidence" value="ECO:0007669"/>
    <property type="project" value="InterPro"/>
</dbReference>
<dbReference type="EMBL" id="BEXD01003850">
    <property type="protein sequence ID" value="GBC02772.1"/>
    <property type="molecule type" value="Genomic_DNA"/>
</dbReference>
<accession>A0A2Z6S204</accession>
<dbReference type="InterPro" id="IPR011009">
    <property type="entry name" value="Kinase-like_dom_sf"/>
</dbReference>
<evidence type="ECO:0000259" key="1">
    <source>
        <dbReference type="PROSITE" id="PS50011"/>
    </source>
</evidence>
<name>A0A2Z6S204_9GLOM</name>
<proteinExistence type="predicted"/>
<dbReference type="Proteomes" id="UP000247702">
    <property type="component" value="Unassembled WGS sequence"/>
</dbReference>
<dbReference type="Pfam" id="PF07714">
    <property type="entry name" value="PK_Tyr_Ser-Thr"/>
    <property type="match status" value="1"/>
</dbReference>
<gene>
    <name evidence="2" type="ORF">RclHR1_04810003</name>
</gene>
<dbReference type="InterPro" id="IPR000719">
    <property type="entry name" value="Prot_kinase_dom"/>
</dbReference>
<sequence length="490" mass="57457">MSIRQESVVTAIDKANDILNFNIHNTINQCESAKKIIMDNKSLTKVEKKKAIKIIKQHYDHYKVIYNEGTRRVCENCKEECLATLYCEICIRNNLKSKFSEWTSENDNIDNLIQNCQMESLSPDKIIEWIPYNKLKNIKYLTKGGCSEIYTANWIGGSYNEWDSKKQKLRRFGTHKVILKTLKNIESANRIIGVGLMRYAISNKWSNIVKCYGLTQDIKDKKYMLVMYAMSTDLRSYLQQNHDKITWEERIAIIYDIIIALYRVHKENTLHRDLHSGNILYLKSENIWCISDLGFCSPADIPLKSIYGNLSYVAPEVITEKKQSFASDIYSIGIIMWEISSAQPPFIEYEHNYDFAMKIVNGMRPQILSDTPLEYKNLMEQCWDTDPSKRPDIGILLKEIQEMKNFSFEKITNDENNDKNIIIKKFFKNFNICQSFKSKKKTAFKVNKYESRVYLSEYLPYSVEDDDALYHISNLHPEEQDELEIPDEIF</sequence>
<keyword evidence="3" id="KW-1185">Reference proteome</keyword>
<dbReference type="PANTHER" id="PTHR44329">
    <property type="entry name" value="SERINE/THREONINE-PROTEIN KINASE TNNI3K-RELATED"/>
    <property type="match status" value="1"/>
</dbReference>
<dbReference type="PRINTS" id="PR00109">
    <property type="entry name" value="TYRKINASE"/>
</dbReference>
<comment type="caution">
    <text evidence="2">The sequence shown here is derived from an EMBL/GenBank/DDBJ whole genome shotgun (WGS) entry which is preliminary data.</text>
</comment>
<dbReference type="InterPro" id="IPR001245">
    <property type="entry name" value="Ser-Thr/Tyr_kinase_cat_dom"/>
</dbReference>
<dbReference type="AlphaFoldDB" id="A0A2Z6S204"/>